<evidence type="ECO:0000256" key="2">
    <source>
        <dbReference type="HAMAP-Rule" id="MF_00984"/>
    </source>
</evidence>
<sequence>MINKAILVGRLTADPELRSTQSGLSVVSFTVAIDRRYSNGGERQADFINCVAWRQTAEFISKYFNKGKLIGVEGSIQTRNYEDKQGNKRTAVEVVVDNASFIGSKAENGGGSPSYTNFDAPASQPAAQPVSYQSGSVDDFQEITSDEDLPF</sequence>
<dbReference type="AlphaFoldDB" id="A0A9X8UJP6"/>
<dbReference type="InterPro" id="IPR000424">
    <property type="entry name" value="Primosome_PriB/ssb"/>
</dbReference>
<dbReference type="Pfam" id="PF00436">
    <property type="entry name" value="SSB"/>
    <property type="match status" value="1"/>
</dbReference>
<reference evidence="5 6" key="1">
    <citation type="submission" date="2019-03" db="EMBL/GenBank/DDBJ databases">
        <title>Genomic Encyclopedia of Type Strains, Phase IV (KMG-IV): sequencing the most valuable type-strain genomes for metagenomic binning, comparative biology and taxonomic classification.</title>
        <authorList>
            <person name="Goeker M."/>
        </authorList>
    </citation>
    <scope>NUCLEOTIDE SEQUENCE [LARGE SCALE GENOMIC DNA]</scope>
    <source>
        <strain evidence="5 6">DSM 100433</strain>
    </source>
</reference>
<dbReference type="GO" id="GO:0006260">
    <property type="term" value="P:DNA replication"/>
    <property type="evidence" value="ECO:0007669"/>
    <property type="project" value="UniProtKB-UniRule"/>
</dbReference>
<dbReference type="EMBL" id="SLUK01000006">
    <property type="protein sequence ID" value="TCL43303.1"/>
    <property type="molecule type" value="Genomic_DNA"/>
</dbReference>
<dbReference type="Proteomes" id="UP000294682">
    <property type="component" value="Unassembled WGS sequence"/>
</dbReference>
<comment type="subunit">
    <text evidence="2">Homotetramer.</text>
</comment>
<evidence type="ECO:0000256" key="4">
    <source>
        <dbReference type="SAM" id="MobiDB-lite"/>
    </source>
</evidence>
<keyword evidence="6" id="KW-1185">Reference proteome</keyword>
<name>A0A9X8UJP6_9FIRM</name>
<dbReference type="SUPFAM" id="SSF50249">
    <property type="entry name" value="Nucleic acid-binding proteins"/>
    <property type="match status" value="1"/>
</dbReference>
<dbReference type="HAMAP" id="MF_00984">
    <property type="entry name" value="SSB"/>
    <property type="match status" value="1"/>
</dbReference>
<comment type="caution">
    <text evidence="2">Lacks conserved residue(s) required for the propagation of feature annotation.</text>
</comment>
<keyword evidence="1 2" id="KW-0238">DNA-binding</keyword>
<keyword evidence="2" id="KW-0234">DNA repair</keyword>
<organism evidence="5 6">
    <name type="scientific">Harryflintia acetispora</name>
    <dbReference type="NCBI Taxonomy" id="1849041"/>
    <lineage>
        <taxon>Bacteria</taxon>
        <taxon>Bacillati</taxon>
        <taxon>Bacillota</taxon>
        <taxon>Clostridia</taxon>
        <taxon>Eubacteriales</taxon>
        <taxon>Oscillospiraceae</taxon>
        <taxon>Harryflintia</taxon>
    </lineage>
</organism>
<feature type="region of interest" description="Disordered" evidence="4">
    <location>
        <begin position="105"/>
        <end position="151"/>
    </location>
</feature>
<comment type="caution">
    <text evidence="5">The sequence shown here is derived from an EMBL/GenBank/DDBJ whole genome shotgun (WGS) entry which is preliminary data.</text>
</comment>
<dbReference type="GO" id="GO:0006281">
    <property type="term" value="P:DNA repair"/>
    <property type="evidence" value="ECO:0007669"/>
    <property type="project" value="UniProtKB-UniRule"/>
</dbReference>
<gene>
    <name evidence="5" type="ORF">EDD78_106166</name>
</gene>
<evidence type="ECO:0000313" key="5">
    <source>
        <dbReference type="EMBL" id="TCL43303.1"/>
    </source>
</evidence>
<keyword evidence="2" id="KW-0227">DNA damage</keyword>
<dbReference type="GO" id="GO:0009295">
    <property type="term" value="C:nucleoid"/>
    <property type="evidence" value="ECO:0007669"/>
    <property type="project" value="TreeGrafter"/>
</dbReference>
<dbReference type="InterPro" id="IPR012340">
    <property type="entry name" value="NA-bd_OB-fold"/>
</dbReference>
<dbReference type="PIRSF" id="PIRSF002070">
    <property type="entry name" value="SSB"/>
    <property type="match status" value="1"/>
</dbReference>
<dbReference type="InterPro" id="IPR011344">
    <property type="entry name" value="ssDNA-bd"/>
</dbReference>
<dbReference type="PROSITE" id="PS50935">
    <property type="entry name" value="SSB"/>
    <property type="match status" value="1"/>
</dbReference>
<dbReference type="Gene3D" id="2.40.50.140">
    <property type="entry name" value="Nucleic acid-binding proteins"/>
    <property type="match status" value="1"/>
</dbReference>
<dbReference type="OrthoDB" id="9809878at2"/>
<dbReference type="RefSeq" id="WP_079698830.1">
    <property type="nucleotide sequence ID" value="NZ_SLUK01000006.1"/>
</dbReference>
<evidence type="ECO:0000256" key="1">
    <source>
        <dbReference type="ARBA" id="ARBA00023125"/>
    </source>
</evidence>
<feature type="short sequence motif" description="Important for interaction with partner proteins" evidence="2">
    <location>
        <begin position="146"/>
        <end position="151"/>
    </location>
</feature>
<keyword evidence="2" id="KW-0235">DNA replication</keyword>
<dbReference type="PANTHER" id="PTHR10302:SF27">
    <property type="entry name" value="SINGLE-STRANDED DNA-BINDING PROTEIN"/>
    <property type="match status" value="1"/>
</dbReference>
<feature type="compositionally biased region" description="Acidic residues" evidence="4">
    <location>
        <begin position="139"/>
        <end position="151"/>
    </location>
</feature>
<accession>A0A9X8UJP6</accession>
<dbReference type="NCBIfam" id="TIGR00621">
    <property type="entry name" value="ssb"/>
    <property type="match status" value="1"/>
</dbReference>
<dbReference type="GO" id="GO:0006310">
    <property type="term" value="P:DNA recombination"/>
    <property type="evidence" value="ECO:0007669"/>
    <property type="project" value="UniProtKB-UniRule"/>
</dbReference>
<dbReference type="GO" id="GO:0003697">
    <property type="term" value="F:single-stranded DNA binding"/>
    <property type="evidence" value="ECO:0007669"/>
    <property type="project" value="UniProtKB-UniRule"/>
</dbReference>
<keyword evidence="2" id="KW-0233">DNA recombination</keyword>
<evidence type="ECO:0000256" key="3">
    <source>
        <dbReference type="PIRNR" id="PIRNR002070"/>
    </source>
</evidence>
<evidence type="ECO:0000313" key="6">
    <source>
        <dbReference type="Proteomes" id="UP000294682"/>
    </source>
</evidence>
<dbReference type="CDD" id="cd04496">
    <property type="entry name" value="SSB_OBF"/>
    <property type="match status" value="1"/>
</dbReference>
<feature type="compositionally biased region" description="Low complexity" evidence="4">
    <location>
        <begin position="120"/>
        <end position="134"/>
    </location>
</feature>
<protein>
    <recommendedName>
        <fullName evidence="2 3">Single-stranded DNA-binding protein</fullName>
        <shortName evidence="2">SSB</shortName>
    </recommendedName>
</protein>
<comment type="function">
    <text evidence="2">Plays an important role in DNA replication, recombination and repair. Binds to ssDNA and to an array of partner proteins to recruit them to their sites of action during DNA metabolism.</text>
</comment>
<proteinExistence type="inferred from homology"/>
<dbReference type="PANTHER" id="PTHR10302">
    <property type="entry name" value="SINGLE-STRANDED DNA-BINDING PROTEIN"/>
    <property type="match status" value="1"/>
</dbReference>